<dbReference type="PANTHER" id="PTHR38344:SF1">
    <property type="entry name" value="INORGANIC CARBON TRANSPORTER SUBUNIT DABA-RELATED"/>
    <property type="match status" value="1"/>
</dbReference>
<sequence>MELGKKLYIRSLVNVASEPITYYWPMRTFITRNPLRELEDLPFREAIKEGELLFGGRGYLRREDYRHLYSMGHIKEEFLRESIKEFLSSLELSESLPYEELVFALLTQKITEPAYNLLHRGKAKEEILEALSEYFMEDPSEVCRELFLSIGVKNTLQDLIKLLTGKDPGRLIDELVIKTAFDFLDEGQSTIDMPGRDAGLYRAWRELARRNLRFLLWTGRSLVSMLKDLEEPEEAIEYVLTSYELPQPAWEGYITLELAKLKGIAGFIKWRSHNKYYYWQKVHPVDMVDYAAIRLLVAKSVLDASSKDLPFRPTYRGIEEFLSKEKEKAYLMHEFSSRNCPPQVAEDYRKYLKNPAKHLQEYITLKAQIKAKSYYRFLSDWLKAVDLRLEDLSAQEVLELLRLYHLLKEEEGYVWLRAFEETHIQKLVESIKLPEKNQEKPLAQALFCIDVRSERFRRKLESVGNYQTFGVAGFFGIPVAMVDLRKGHEEFLCPVIVTPKNVVFEMPYSRKGIEKDKALSQLLHGVKDHILAPFVAVEMLGFAFGFDFIGKTFLPDTYAKAKDLMWKESVKTSMMVNKLSEKEIEDITTYYYTSLIKKALEEMGIKDADPYLLFQTCLEEEVSLPEELRSVVEVLRSKYRVERGFVKLFEERLRSLGFTKEEQAFLVSTTLKSIGLVKDFAPIVFVLGHESRSENNPYESALDCGACGGASGIYNARIFCTMANDPAVRQIMKQKHGLNIPEETVFLPGIHNTTTDQIVLYDLEYLPARYVPMLERIRRDFEEARRLTAQERAIALDAGSPEQVYRKAYDWSEVRPEWGLSGNYAFVIGRRDITKLSELEGRVFLHSYDYTVDPKGFLLENILAGPAVVGQWINMEYYFSTTDNEVYGSGSKVYHNVVGRIGVMTGNYSDLRTGLPAQTVLKEGKPFHVPVRYTLVIEAPLELSQRAISRIRKIRDLMQNEWINVVVFDPQKGVFYRYLKGSWVEYQKKQEVKV</sequence>
<dbReference type="eggNOG" id="COG3002">
    <property type="taxonomic scope" value="Bacteria"/>
</dbReference>
<evidence type="ECO:0000256" key="2">
    <source>
        <dbReference type="ARBA" id="ARBA00022475"/>
    </source>
</evidence>
<dbReference type="InterPro" id="IPR018752">
    <property type="entry name" value="DabA"/>
</dbReference>
<feature type="binding site" evidence="6">
    <location>
        <position position="704"/>
    </location>
    <ligand>
        <name>Zn(2+)</name>
        <dbReference type="ChEBI" id="CHEBI:29105"/>
    </ligand>
</feature>
<comment type="cofactor">
    <cofactor evidence="6">
        <name>Zn(2+)</name>
        <dbReference type="ChEBI" id="CHEBI:29105"/>
    </cofactor>
</comment>
<dbReference type="OrthoDB" id="9805101at2"/>
<dbReference type="PANTHER" id="PTHR38344">
    <property type="entry name" value="UPF0753 PROTEIN AQ_863"/>
    <property type="match status" value="1"/>
</dbReference>
<keyword evidence="3 6" id="KW-0479">Metal-binding</keyword>
<dbReference type="Proteomes" id="UP000002574">
    <property type="component" value="Chromosome"/>
</dbReference>
<dbReference type="STRING" id="608538.HTH_1102"/>
<dbReference type="Pfam" id="PF10070">
    <property type="entry name" value="DabA"/>
    <property type="match status" value="1"/>
</dbReference>
<evidence type="ECO:0000256" key="1">
    <source>
        <dbReference type="ARBA" id="ARBA00022448"/>
    </source>
</evidence>
<comment type="subcellular location">
    <subcellularLocation>
        <location evidence="6">Cell inner membrane</location>
        <topology evidence="6">Peripheral membrane protein</topology>
    </subcellularLocation>
</comment>
<gene>
    <name evidence="6" type="primary">dabA</name>
    <name evidence="7" type="ordered locus">HTH_1102</name>
</gene>
<feature type="binding site" evidence="6">
    <location>
        <position position="450"/>
    </location>
    <ligand>
        <name>Zn(2+)</name>
        <dbReference type="ChEBI" id="CHEBI:29105"/>
    </ligand>
</feature>
<evidence type="ECO:0000256" key="6">
    <source>
        <dbReference type="HAMAP-Rule" id="MF_01871"/>
    </source>
</evidence>
<evidence type="ECO:0000313" key="7">
    <source>
        <dbReference type="EMBL" id="BAI69560.1"/>
    </source>
</evidence>
<dbReference type="RefSeq" id="WP_012963740.1">
    <property type="nucleotide sequence ID" value="NC_013799.1"/>
</dbReference>
<dbReference type="KEGG" id="hth:HTH_1102"/>
<evidence type="ECO:0000256" key="5">
    <source>
        <dbReference type="ARBA" id="ARBA00023136"/>
    </source>
</evidence>
<comment type="subunit">
    <text evidence="6">Forms a complex with DabB.</text>
</comment>
<evidence type="ECO:0000313" key="8">
    <source>
        <dbReference type="Proteomes" id="UP000002574"/>
    </source>
</evidence>
<dbReference type="KEGG" id="hte:Hydth_1094"/>
<dbReference type="GO" id="GO:0005886">
    <property type="term" value="C:plasma membrane"/>
    <property type="evidence" value="ECO:0007669"/>
    <property type="project" value="UniProtKB-SubCell"/>
</dbReference>
<keyword evidence="6" id="KW-0997">Cell inner membrane</keyword>
<organism evidence="7 8">
    <name type="scientific">Hydrogenobacter thermophilus (strain DSM 6534 / IAM 12695 / TK-6)</name>
    <dbReference type="NCBI Taxonomy" id="608538"/>
    <lineage>
        <taxon>Bacteria</taxon>
        <taxon>Pseudomonadati</taxon>
        <taxon>Aquificota</taxon>
        <taxon>Aquificia</taxon>
        <taxon>Aquificales</taxon>
        <taxon>Aquificaceae</taxon>
        <taxon>Hydrogenobacter</taxon>
    </lineage>
</organism>
<keyword evidence="2 6" id="KW-1003">Cell membrane</keyword>
<accession>D3DIA8</accession>
<dbReference type="EMBL" id="AP011112">
    <property type="protein sequence ID" value="BAI69560.1"/>
    <property type="molecule type" value="Genomic_DNA"/>
</dbReference>
<keyword evidence="1 6" id="KW-0813">Transport</keyword>
<reference evidence="7 8" key="1">
    <citation type="journal article" date="2010" name="J. Bacteriol.">
        <title>Complete genome sequence of the thermophilic, obligately chemolithoautotrophic hydrogen-oxidizing bacterium Hydrogenobacter thermophilus TK-6.</title>
        <authorList>
            <person name="Arai H."/>
            <person name="Kanbe H."/>
            <person name="Ishii M."/>
            <person name="Igarashi Y."/>
        </authorList>
    </citation>
    <scope>NUCLEOTIDE SEQUENCE [LARGE SCALE GENOMIC DNA]</scope>
    <source>
        <strain evidence="8">DSM 6534 / IAM 12695 / TK-6 [Tokyo]</strain>
    </source>
</reference>
<comment type="similarity">
    <text evidence="6">Belongs to the inorganic carbon transporter (TC 9.A.2) DabA family.</text>
</comment>
<comment type="function">
    <text evidence="6">Part of an energy-coupled inorganic carbon pump.</text>
</comment>
<keyword evidence="5 6" id="KW-0472">Membrane</keyword>
<protein>
    <recommendedName>
        <fullName evidence="6">Probable inorganic carbon transporter subunit DabA</fullName>
    </recommendedName>
</protein>
<evidence type="ECO:0000256" key="4">
    <source>
        <dbReference type="ARBA" id="ARBA00022833"/>
    </source>
</evidence>
<keyword evidence="4 6" id="KW-0862">Zinc</keyword>
<dbReference type="PATRIC" id="fig|608538.5.peg.1118"/>
<dbReference type="GO" id="GO:0008270">
    <property type="term" value="F:zinc ion binding"/>
    <property type="evidence" value="ECO:0007669"/>
    <property type="project" value="UniProtKB-UniRule"/>
</dbReference>
<evidence type="ECO:0000256" key="3">
    <source>
        <dbReference type="ARBA" id="ARBA00022723"/>
    </source>
</evidence>
<feature type="binding site" evidence="6">
    <location>
        <position position="448"/>
    </location>
    <ligand>
        <name>Zn(2+)</name>
        <dbReference type="ChEBI" id="CHEBI:29105"/>
    </ligand>
</feature>
<proteinExistence type="inferred from homology"/>
<dbReference type="AlphaFoldDB" id="D3DIA8"/>
<feature type="binding site" evidence="6">
    <location>
        <position position="689"/>
    </location>
    <ligand>
        <name>Zn(2+)</name>
        <dbReference type="ChEBI" id="CHEBI:29105"/>
    </ligand>
</feature>
<dbReference type="HAMAP" id="MF_01871">
    <property type="entry name" value="DabA"/>
    <property type="match status" value="1"/>
</dbReference>
<name>D3DIA8_HYDTT</name>
<keyword evidence="8" id="KW-1185">Reference proteome</keyword>